<evidence type="ECO:0000313" key="2">
    <source>
        <dbReference type="EMBL" id="MFC4592420.1"/>
    </source>
</evidence>
<gene>
    <name evidence="2" type="ORF">ACFO8L_40470</name>
</gene>
<name>A0ABV9EUQ0_9ACTN</name>
<comment type="caution">
    <text evidence="2">The sequence shown here is derived from an EMBL/GenBank/DDBJ whole genome shotgun (WGS) entry which is preliminary data.</text>
</comment>
<reference evidence="3" key="1">
    <citation type="journal article" date="2019" name="Int. J. Syst. Evol. Microbiol.">
        <title>The Global Catalogue of Microorganisms (GCM) 10K type strain sequencing project: providing services to taxonomists for standard genome sequencing and annotation.</title>
        <authorList>
            <consortium name="The Broad Institute Genomics Platform"/>
            <consortium name="The Broad Institute Genome Sequencing Center for Infectious Disease"/>
            <person name="Wu L."/>
            <person name="Ma J."/>
        </authorList>
    </citation>
    <scope>NUCLEOTIDE SEQUENCE [LARGE SCALE GENOMIC DNA]</scope>
    <source>
        <strain evidence="3">CCUG 49560</strain>
    </source>
</reference>
<accession>A0ABV9EUQ0</accession>
<dbReference type="RefSeq" id="WP_262850143.1">
    <property type="nucleotide sequence ID" value="NZ_JANZYP010000097.1"/>
</dbReference>
<evidence type="ECO:0000313" key="3">
    <source>
        <dbReference type="Proteomes" id="UP001595891"/>
    </source>
</evidence>
<dbReference type="EMBL" id="JBHSFN010000050">
    <property type="protein sequence ID" value="MFC4592420.1"/>
    <property type="molecule type" value="Genomic_DNA"/>
</dbReference>
<proteinExistence type="predicted"/>
<evidence type="ECO:0000256" key="1">
    <source>
        <dbReference type="SAM" id="Phobius"/>
    </source>
</evidence>
<keyword evidence="1" id="KW-0472">Membrane</keyword>
<feature type="transmembrane region" description="Helical" evidence="1">
    <location>
        <begin position="24"/>
        <end position="46"/>
    </location>
</feature>
<organism evidence="2 3">
    <name type="scientific">Sphaerisporangium corydalis</name>
    <dbReference type="NCBI Taxonomy" id="1441875"/>
    <lineage>
        <taxon>Bacteria</taxon>
        <taxon>Bacillati</taxon>
        <taxon>Actinomycetota</taxon>
        <taxon>Actinomycetes</taxon>
        <taxon>Streptosporangiales</taxon>
        <taxon>Streptosporangiaceae</taxon>
        <taxon>Sphaerisporangium</taxon>
    </lineage>
</organism>
<keyword evidence="1" id="KW-1133">Transmembrane helix</keyword>
<keyword evidence="3" id="KW-1185">Reference proteome</keyword>
<protein>
    <submittedName>
        <fullName evidence="2">Uncharacterized protein</fullName>
    </submittedName>
</protein>
<dbReference type="Proteomes" id="UP001595891">
    <property type="component" value="Unassembled WGS sequence"/>
</dbReference>
<keyword evidence="1" id="KW-0812">Transmembrane</keyword>
<sequence>MTVTEQASSHPLPIIGQLADQSSFVGFCIGTAVLLIILGVIFPAVWSRKSARRKAAVEVIDRLLRRRR</sequence>